<dbReference type="SUPFAM" id="SSF53850">
    <property type="entry name" value="Periplasmic binding protein-like II"/>
    <property type="match status" value="1"/>
</dbReference>
<dbReference type="HOGENOM" id="CLU_175612_0_0_5"/>
<protein>
    <recommendedName>
        <fullName evidence="1">LysR substrate-binding domain-containing protein</fullName>
    </recommendedName>
</protein>
<feature type="domain" description="LysR substrate-binding" evidence="1">
    <location>
        <begin position="3"/>
        <end position="75"/>
    </location>
</feature>
<reference evidence="2 3" key="1">
    <citation type="journal article" date="2011" name="J. Biotechnol.">
        <title>The complete genome sequence of the dominant Sinorhizobium meliloti field isolate SM11 extends the S. meliloti pan-genome.</title>
        <authorList>
            <person name="Schneiker-Bekel S."/>
            <person name="Wibberg D."/>
            <person name="Bekel T."/>
            <person name="Blom J."/>
            <person name="Linke B."/>
            <person name="Neuweger H."/>
            <person name="Stiens M."/>
            <person name="Vorholter F.J."/>
            <person name="Weidner S."/>
            <person name="Goesmann A."/>
            <person name="Puhler A."/>
            <person name="Schluter A."/>
        </authorList>
    </citation>
    <scope>NUCLEOTIDE SEQUENCE [LARGE SCALE GENOMIC DNA]</scope>
    <source>
        <strain evidence="2 3">SM11</strain>
        <plasmid evidence="3">pSmeSM11c</plasmid>
    </source>
</reference>
<dbReference type="Pfam" id="PF03466">
    <property type="entry name" value="LysR_substrate"/>
    <property type="match status" value="1"/>
</dbReference>
<dbReference type="Gene3D" id="3.40.190.290">
    <property type="match status" value="1"/>
</dbReference>
<accession>F7XET7</accession>
<keyword evidence="2" id="KW-0614">Plasmid</keyword>
<proteinExistence type="predicted"/>
<dbReference type="PATRIC" id="fig|707241.3.peg.4949"/>
<name>F7XET7_SINMM</name>
<organism evidence="2 3">
    <name type="scientific">Sinorhizobium meliloti (strain SM11)</name>
    <dbReference type="NCBI Taxonomy" id="707241"/>
    <lineage>
        <taxon>Bacteria</taxon>
        <taxon>Pseudomonadati</taxon>
        <taxon>Pseudomonadota</taxon>
        <taxon>Alphaproteobacteria</taxon>
        <taxon>Hyphomicrobiales</taxon>
        <taxon>Rhizobiaceae</taxon>
        <taxon>Sinorhizobium/Ensifer group</taxon>
        <taxon>Sinorhizobium</taxon>
    </lineage>
</organism>
<geneLocation type="plasmid" evidence="2 3">
    <name>pSmeSM11c</name>
</geneLocation>
<dbReference type="EMBL" id="CP001831">
    <property type="protein sequence ID" value="AEH82062.1"/>
    <property type="molecule type" value="Genomic_DNA"/>
</dbReference>
<dbReference type="InterPro" id="IPR005119">
    <property type="entry name" value="LysR_subst-bd"/>
</dbReference>
<dbReference type="AlphaFoldDB" id="F7XET7"/>
<evidence type="ECO:0000313" key="3">
    <source>
        <dbReference type="Proteomes" id="UP000009045"/>
    </source>
</evidence>
<dbReference type="KEGG" id="smx:SM11_pC0989"/>
<gene>
    <name evidence="2" type="ordered locus">SM11_pC0989</name>
</gene>
<dbReference type="Proteomes" id="UP000009045">
    <property type="component" value="Plasmid pSmeSM11c"/>
</dbReference>
<sequence length="76" mass="8260">MEFGINIMGTSDPDLIFDRLGEGPFVLAACKDHPLAAKPSVGWADVEPYHLITAHRSSGNRTLLDAALVKSNIKLR</sequence>
<evidence type="ECO:0000313" key="2">
    <source>
        <dbReference type="EMBL" id="AEH82062.1"/>
    </source>
</evidence>
<evidence type="ECO:0000259" key="1">
    <source>
        <dbReference type="Pfam" id="PF03466"/>
    </source>
</evidence>